<feature type="region of interest" description="Disordered" evidence="1">
    <location>
        <begin position="116"/>
        <end position="264"/>
    </location>
</feature>
<sequence length="285" mass="32775">MSAHLTYADRVKRQWNNDIAAEYSNHREVTIQLANKSKRKDIYKLIKETQPPLSYIEGIIQKPGNVVNITIESKKNAIRLADIFRKRPEAKSATAHGDDRTDLTIRWGHKFKECPERKEIPDVVEEKSTQNAETSQPTEEDPSKESPSHDSNELTSEQQKTRGSKRNDMSGDPAVNQEKQITQRKTDEPRQGARSGRGARRSRAKTELSPEENQEPDFDERPSEREEIESRGNKRKNISGDSDEQQQEEPGFMDEQIPQMLPNASKCFLDTNEQMLPRYQLTYHG</sequence>
<feature type="compositionally biased region" description="Basic and acidic residues" evidence="1">
    <location>
        <begin position="219"/>
        <end position="232"/>
    </location>
</feature>
<feature type="compositionally biased region" description="Basic and acidic residues" evidence="1">
    <location>
        <begin position="141"/>
        <end position="152"/>
    </location>
</feature>
<evidence type="ECO:0000313" key="3">
    <source>
        <dbReference type="Proteomes" id="UP001642483"/>
    </source>
</evidence>
<comment type="caution">
    <text evidence="2">The sequence shown here is derived from an EMBL/GenBank/DDBJ whole genome shotgun (WGS) entry which is preliminary data.</text>
</comment>
<feature type="compositionally biased region" description="Basic and acidic residues" evidence="1">
    <location>
        <begin position="116"/>
        <end position="128"/>
    </location>
</feature>
<dbReference type="Proteomes" id="UP001642483">
    <property type="component" value="Unassembled WGS sequence"/>
</dbReference>
<protein>
    <submittedName>
        <fullName evidence="2">Uncharacterized protein</fullName>
    </submittedName>
</protein>
<evidence type="ECO:0000313" key="2">
    <source>
        <dbReference type="EMBL" id="CAK8681873.1"/>
    </source>
</evidence>
<organism evidence="2 3">
    <name type="scientific">Clavelina lepadiformis</name>
    <name type="common">Light-bulb sea squirt</name>
    <name type="synonym">Ascidia lepadiformis</name>
    <dbReference type="NCBI Taxonomy" id="159417"/>
    <lineage>
        <taxon>Eukaryota</taxon>
        <taxon>Metazoa</taxon>
        <taxon>Chordata</taxon>
        <taxon>Tunicata</taxon>
        <taxon>Ascidiacea</taxon>
        <taxon>Aplousobranchia</taxon>
        <taxon>Clavelinidae</taxon>
        <taxon>Clavelina</taxon>
    </lineage>
</organism>
<name>A0ABP0FT71_CLALP</name>
<dbReference type="EMBL" id="CAWYQH010000090">
    <property type="protein sequence ID" value="CAK8681873.1"/>
    <property type="molecule type" value="Genomic_DNA"/>
</dbReference>
<evidence type="ECO:0000256" key="1">
    <source>
        <dbReference type="SAM" id="MobiDB-lite"/>
    </source>
</evidence>
<gene>
    <name evidence="2" type="ORF">CVLEPA_LOCUS12107</name>
</gene>
<feature type="compositionally biased region" description="Acidic residues" evidence="1">
    <location>
        <begin position="209"/>
        <end position="218"/>
    </location>
</feature>
<reference evidence="2 3" key="1">
    <citation type="submission" date="2024-02" db="EMBL/GenBank/DDBJ databases">
        <authorList>
            <person name="Daric V."/>
            <person name="Darras S."/>
        </authorList>
    </citation>
    <scope>NUCLEOTIDE SEQUENCE [LARGE SCALE GENOMIC DNA]</scope>
</reference>
<proteinExistence type="predicted"/>
<accession>A0ABP0FT71</accession>
<keyword evidence="3" id="KW-1185">Reference proteome</keyword>